<organism evidence="1 2">
    <name type="scientific">Ladona fulva</name>
    <name type="common">Scarce chaser dragonfly</name>
    <name type="synonym">Libellula fulva</name>
    <dbReference type="NCBI Taxonomy" id="123851"/>
    <lineage>
        <taxon>Eukaryota</taxon>
        <taxon>Metazoa</taxon>
        <taxon>Ecdysozoa</taxon>
        <taxon>Arthropoda</taxon>
        <taxon>Hexapoda</taxon>
        <taxon>Insecta</taxon>
        <taxon>Pterygota</taxon>
        <taxon>Palaeoptera</taxon>
        <taxon>Odonata</taxon>
        <taxon>Epiprocta</taxon>
        <taxon>Anisoptera</taxon>
        <taxon>Libelluloidea</taxon>
        <taxon>Libellulidae</taxon>
        <taxon>Ladona</taxon>
    </lineage>
</organism>
<dbReference type="EMBL" id="KZ308392">
    <property type="protein sequence ID" value="KAG8228857.1"/>
    <property type="molecule type" value="Genomic_DNA"/>
</dbReference>
<evidence type="ECO:0000313" key="2">
    <source>
        <dbReference type="Proteomes" id="UP000792457"/>
    </source>
</evidence>
<reference evidence="1" key="2">
    <citation type="submission" date="2017-10" db="EMBL/GenBank/DDBJ databases">
        <title>Ladona fulva Genome sequencing and assembly.</title>
        <authorList>
            <person name="Murali S."/>
            <person name="Richards S."/>
            <person name="Bandaranaike D."/>
            <person name="Bellair M."/>
            <person name="Blankenburg K."/>
            <person name="Chao H."/>
            <person name="Dinh H."/>
            <person name="Doddapaneni H."/>
            <person name="Dugan-Rocha S."/>
            <person name="Elkadiri S."/>
            <person name="Gnanaolivu R."/>
            <person name="Hernandez B."/>
            <person name="Skinner E."/>
            <person name="Javaid M."/>
            <person name="Lee S."/>
            <person name="Li M."/>
            <person name="Ming W."/>
            <person name="Munidasa M."/>
            <person name="Muniz J."/>
            <person name="Nguyen L."/>
            <person name="Hughes D."/>
            <person name="Osuji N."/>
            <person name="Pu L.-L."/>
            <person name="Puazo M."/>
            <person name="Qu C."/>
            <person name="Quiroz J."/>
            <person name="Raj R."/>
            <person name="Weissenberger G."/>
            <person name="Xin Y."/>
            <person name="Zou X."/>
            <person name="Han Y."/>
            <person name="Worley K."/>
            <person name="Muzny D."/>
            <person name="Gibbs R."/>
        </authorList>
    </citation>
    <scope>NUCLEOTIDE SEQUENCE</scope>
    <source>
        <strain evidence="1">Sampled in the wild</strain>
    </source>
</reference>
<comment type="caution">
    <text evidence="1">The sequence shown here is derived from an EMBL/GenBank/DDBJ whole genome shotgun (WGS) entry which is preliminary data.</text>
</comment>
<dbReference type="AlphaFoldDB" id="A0A8K0K5Q8"/>
<dbReference type="Proteomes" id="UP000792457">
    <property type="component" value="Unassembled WGS sequence"/>
</dbReference>
<accession>A0A8K0K5Q8</accession>
<protein>
    <submittedName>
        <fullName evidence="1">Uncharacterized protein</fullName>
    </submittedName>
</protein>
<evidence type="ECO:0000313" key="1">
    <source>
        <dbReference type="EMBL" id="KAG8228857.1"/>
    </source>
</evidence>
<reference evidence="1" key="1">
    <citation type="submission" date="2013-04" db="EMBL/GenBank/DDBJ databases">
        <authorList>
            <person name="Qu J."/>
            <person name="Murali S.C."/>
            <person name="Bandaranaike D."/>
            <person name="Bellair M."/>
            <person name="Blankenburg K."/>
            <person name="Chao H."/>
            <person name="Dinh H."/>
            <person name="Doddapaneni H."/>
            <person name="Downs B."/>
            <person name="Dugan-Rocha S."/>
            <person name="Elkadiri S."/>
            <person name="Gnanaolivu R.D."/>
            <person name="Hernandez B."/>
            <person name="Javaid M."/>
            <person name="Jayaseelan J.C."/>
            <person name="Lee S."/>
            <person name="Li M."/>
            <person name="Ming W."/>
            <person name="Munidasa M."/>
            <person name="Muniz J."/>
            <person name="Nguyen L."/>
            <person name="Ongeri F."/>
            <person name="Osuji N."/>
            <person name="Pu L.-L."/>
            <person name="Puazo M."/>
            <person name="Qu C."/>
            <person name="Quiroz J."/>
            <person name="Raj R."/>
            <person name="Weissenberger G."/>
            <person name="Xin Y."/>
            <person name="Zou X."/>
            <person name="Han Y."/>
            <person name="Richards S."/>
            <person name="Worley K."/>
            <person name="Muzny D."/>
            <person name="Gibbs R."/>
        </authorList>
    </citation>
    <scope>NUCLEOTIDE SEQUENCE</scope>
    <source>
        <strain evidence="1">Sampled in the wild</strain>
    </source>
</reference>
<gene>
    <name evidence="1" type="ORF">J437_LFUL008353</name>
</gene>
<keyword evidence="2" id="KW-1185">Reference proteome</keyword>
<name>A0A8K0K5Q8_LADFU</name>
<dbReference type="OrthoDB" id="411871at2759"/>
<proteinExistence type="predicted"/>
<sequence length="71" mass="7957">MTAREMQKVVEELIPTHPFRTDFETEIDDSNIPAFSMGELEVAVSSLKNRNTPEPDGIPAEILKETMKIAP</sequence>